<dbReference type="Proteomes" id="UP000765509">
    <property type="component" value="Unassembled WGS sequence"/>
</dbReference>
<accession>A0A9Q3PAN3</accession>
<keyword evidence="2" id="KW-1185">Reference proteome</keyword>
<proteinExistence type="predicted"/>
<evidence type="ECO:0000313" key="1">
    <source>
        <dbReference type="EMBL" id="MBW0554285.1"/>
    </source>
</evidence>
<dbReference type="OrthoDB" id="2273864at2759"/>
<dbReference type="EMBL" id="AVOT02060928">
    <property type="protein sequence ID" value="MBW0554285.1"/>
    <property type="molecule type" value="Genomic_DNA"/>
</dbReference>
<gene>
    <name evidence="1" type="ORF">O181_094000</name>
</gene>
<dbReference type="AlphaFoldDB" id="A0A9Q3PAN3"/>
<comment type="caution">
    <text evidence="1">The sequence shown here is derived from an EMBL/GenBank/DDBJ whole genome shotgun (WGS) entry which is preliminary data.</text>
</comment>
<reference evidence="1" key="1">
    <citation type="submission" date="2021-03" db="EMBL/GenBank/DDBJ databases">
        <title>Draft genome sequence of rust myrtle Austropuccinia psidii MF-1, a brazilian biotype.</title>
        <authorList>
            <person name="Quecine M.C."/>
            <person name="Pachon D.M.R."/>
            <person name="Bonatelli M.L."/>
            <person name="Correr F.H."/>
            <person name="Franceschini L.M."/>
            <person name="Leite T.F."/>
            <person name="Margarido G.R.A."/>
            <person name="Almeida C.A."/>
            <person name="Ferrarezi J.A."/>
            <person name="Labate C.A."/>
        </authorList>
    </citation>
    <scope>NUCLEOTIDE SEQUENCE</scope>
    <source>
        <strain evidence="1">MF-1</strain>
    </source>
</reference>
<name>A0A9Q3PAN3_9BASI</name>
<sequence>MALNPQPDRLEERIFQNLEDMIRIFCPYRFSSKYSNSFSHDWVKLIPEFELAYKTSIYASTGKPSSILEKEWNPKLTVDILKEFLIYIHPAH</sequence>
<protein>
    <submittedName>
        <fullName evidence="1">Uncharacterized protein</fullName>
    </submittedName>
</protein>
<evidence type="ECO:0000313" key="2">
    <source>
        <dbReference type="Proteomes" id="UP000765509"/>
    </source>
</evidence>
<organism evidence="1 2">
    <name type="scientific">Austropuccinia psidii MF-1</name>
    <dbReference type="NCBI Taxonomy" id="1389203"/>
    <lineage>
        <taxon>Eukaryota</taxon>
        <taxon>Fungi</taxon>
        <taxon>Dikarya</taxon>
        <taxon>Basidiomycota</taxon>
        <taxon>Pucciniomycotina</taxon>
        <taxon>Pucciniomycetes</taxon>
        <taxon>Pucciniales</taxon>
        <taxon>Sphaerophragmiaceae</taxon>
        <taxon>Austropuccinia</taxon>
    </lineage>
</organism>